<feature type="compositionally biased region" description="Polar residues" evidence="5">
    <location>
        <begin position="337"/>
        <end position="351"/>
    </location>
</feature>
<feature type="region of interest" description="Disordered" evidence="5">
    <location>
        <begin position="578"/>
        <end position="610"/>
    </location>
</feature>
<feature type="region of interest" description="Disordered" evidence="5">
    <location>
        <begin position="420"/>
        <end position="460"/>
    </location>
</feature>
<dbReference type="SMART" id="SM01252">
    <property type="entry name" value="KilA-N"/>
    <property type="match status" value="1"/>
</dbReference>
<evidence type="ECO:0000256" key="1">
    <source>
        <dbReference type="ARBA" id="ARBA00022737"/>
    </source>
</evidence>
<dbReference type="InterPro" id="IPR051642">
    <property type="entry name" value="SWI6-like"/>
</dbReference>
<evidence type="ECO:0000313" key="7">
    <source>
        <dbReference type="EMBL" id="KAK5535795.1"/>
    </source>
</evidence>
<evidence type="ECO:0000256" key="5">
    <source>
        <dbReference type="SAM" id="MobiDB-lite"/>
    </source>
</evidence>
<feature type="region of interest" description="Disordered" evidence="5">
    <location>
        <begin position="337"/>
        <end position="366"/>
    </location>
</feature>
<dbReference type="PANTHER" id="PTHR43828">
    <property type="entry name" value="ASPARAGINASE"/>
    <property type="match status" value="1"/>
</dbReference>
<proteinExistence type="predicted"/>
<dbReference type="EMBL" id="JAXLQG010000009">
    <property type="protein sequence ID" value="KAK5535795.1"/>
    <property type="molecule type" value="Genomic_DNA"/>
</dbReference>
<name>A0AAV9Q8Y1_9PEZI</name>
<evidence type="ECO:0000256" key="4">
    <source>
        <dbReference type="ARBA" id="ARBA00023321"/>
    </source>
</evidence>
<keyword evidence="3" id="KW-0040">ANK repeat</keyword>
<feature type="compositionally biased region" description="Basic and acidic residues" evidence="5">
    <location>
        <begin position="423"/>
        <end position="438"/>
    </location>
</feature>
<dbReference type="GO" id="GO:0000981">
    <property type="term" value="F:DNA-binding transcription factor activity, RNA polymerase II-specific"/>
    <property type="evidence" value="ECO:0007669"/>
    <property type="project" value="UniProtKB-ARBA"/>
</dbReference>
<protein>
    <submittedName>
        <fullName evidence="7">Transcriptional regulator swi6</fullName>
    </submittedName>
</protein>
<dbReference type="Gene3D" id="3.10.260.10">
    <property type="entry name" value="Transcription regulator HTH, APSES-type DNA-binding domain"/>
    <property type="match status" value="1"/>
</dbReference>
<dbReference type="GO" id="GO:0003677">
    <property type="term" value="F:DNA binding"/>
    <property type="evidence" value="ECO:0007669"/>
    <property type="project" value="InterPro"/>
</dbReference>
<evidence type="ECO:0000313" key="8">
    <source>
        <dbReference type="Proteomes" id="UP001345827"/>
    </source>
</evidence>
<dbReference type="InterPro" id="IPR036887">
    <property type="entry name" value="HTH_APSES_sf"/>
</dbReference>
<feature type="compositionally biased region" description="Basic and acidic residues" evidence="5">
    <location>
        <begin position="25"/>
        <end position="36"/>
    </location>
</feature>
<feature type="compositionally biased region" description="Basic and acidic residues" evidence="5">
    <location>
        <begin position="206"/>
        <end position="220"/>
    </location>
</feature>
<dbReference type="InterPro" id="IPR018004">
    <property type="entry name" value="KilA/APSES_HTH"/>
</dbReference>
<comment type="caution">
    <text evidence="7">The sequence shown here is derived from an EMBL/GenBank/DDBJ whole genome shotgun (WGS) entry which is preliminary data.</text>
</comment>
<feature type="compositionally biased region" description="Acidic residues" evidence="5">
    <location>
        <begin position="10"/>
        <end position="24"/>
    </location>
</feature>
<gene>
    <name evidence="7" type="primary">SWI6_2</name>
    <name evidence="7" type="ORF">LTR25_005697</name>
</gene>
<dbReference type="Proteomes" id="UP001345827">
    <property type="component" value="Unassembled WGS sequence"/>
</dbReference>
<dbReference type="AlphaFoldDB" id="A0AAV9Q8Y1"/>
<keyword evidence="8" id="KW-1185">Reference proteome</keyword>
<feature type="domain" description="HTH APSES-type" evidence="6">
    <location>
        <begin position="225"/>
        <end position="331"/>
    </location>
</feature>
<keyword evidence="1" id="KW-0677">Repeat</keyword>
<reference evidence="7 8" key="1">
    <citation type="submission" date="2023-06" db="EMBL/GenBank/DDBJ databases">
        <title>Black Yeasts Isolated from many extreme environments.</title>
        <authorList>
            <person name="Coleine C."/>
            <person name="Stajich J.E."/>
            <person name="Selbmann L."/>
        </authorList>
    </citation>
    <scope>NUCLEOTIDE SEQUENCE [LARGE SCALE GENOMIC DNA]</scope>
    <source>
        <strain evidence="7 8">CCFEE 5887</strain>
    </source>
</reference>
<keyword evidence="2" id="KW-0749">Sporulation</keyword>
<evidence type="ECO:0000259" key="6">
    <source>
        <dbReference type="PROSITE" id="PS51299"/>
    </source>
</evidence>
<dbReference type="GO" id="GO:0030907">
    <property type="term" value="C:MBF transcription complex"/>
    <property type="evidence" value="ECO:0007669"/>
    <property type="project" value="TreeGrafter"/>
</dbReference>
<evidence type="ECO:0000256" key="2">
    <source>
        <dbReference type="ARBA" id="ARBA00022969"/>
    </source>
</evidence>
<dbReference type="GO" id="GO:0033309">
    <property type="term" value="C:SBF transcription complex"/>
    <property type="evidence" value="ECO:0007669"/>
    <property type="project" value="TreeGrafter"/>
</dbReference>
<sequence length="744" mass="83405">MPPYRVLQEEWSEYEEETDEDNHDEQEHVDTNEKIHKPQRSVSSPIVDIEEHKVHQIHNLNTLHNQRDEGPLDVSATAPSTNITQALPPATLSGGSRVVVKQEEWVELIESSGDETQSERHQEDTIEVSHTDTIMKEEPTLAHDEIADFDGSAHNPRPHFRTNSDDTSRSQSDLELQHAMPNIPSYRDFMEPNGLSDFKASATPRSDQRPRRHGDSHAEEASPPVYAVIRANVPVFEMKVKGILVMRRQSDSWMNATSILKAAGVREEQLRRRILRTIKGPQESVQGGHWFYQGTWVPCAFAHELASRYGIANSLLPLFEIAPTEGADVIQGAKLSANSHSAQRKSTSSAGSRKPPVIPVDDNGQRHGALASREDWVDSSDSEDELSPVVFDSMHDSARPMVTSDVPHTRAGFVDMNSKRKRLSEPQDYHADQAAPERKRARTASPPLLPLENSHLEPRERGIRYAQGRRNEEFKAVNKLRSLVPPQYFDHDSGAGGQYNRTTRTLMPVIAYLEDLAKSTDSSRAPVSSFKTSDNDFEDVPSIGDLSQTSSQLLSRTMVDALLQAETTIATSLHQYGHGKKNSNIGHGVGPRKTEDKYSTGSSAAYSRGKRGRQSELAKWFDRRELADSNEVQRRIEKVKVRVAWEQLTDGEKDKIRKDERARVLHKRFEEGKSQSYFLSQLMSVANQCGVSDGDVLGLFLQQRKPRDTLIELFDGVVEVDASGTLSLCKPDAGALMHEQWDSE</sequence>
<dbReference type="PANTHER" id="PTHR43828:SF3">
    <property type="entry name" value="CHROMO DOMAIN-CONTAINING PROTEIN"/>
    <property type="match status" value="1"/>
</dbReference>
<feature type="region of interest" description="Disordered" evidence="5">
    <location>
        <begin position="1"/>
        <end position="45"/>
    </location>
</feature>
<organism evidence="7 8">
    <name type="scientific">Vermiconidia calcicola</name>
    <dbReference type="NCBI Taxonomy" id="1690605"/>
    <lineage>
        <taxon>Eukaryota</taxon>
        <taxon>Fungi</taxon>
        <taxon>Dikarya</taxon>
        <taxon>Ascomycota</taxon>
        <taxon>Pezizomycotina</taxon>
        <taxon>Dothideomycetes</taxon>
        <taxon>Dothideomycetidae</taxon>
        <taxon>Mycosphaerellales</taxon>
        <taxon>Extremaceae</taxon>
        <taxon>Vermiconidia</taxon>
    </lineage>
</organism>
<dbReference type="PROSITE" id="PS51299">
    <property type="entry name" value="HTH_APSES"/>
    <property type="match status" value="1"/>
</dbReference>
<keyword evidence="4" id="KW-0183">Conidiation</keyword>
<dbReference type="InterPro" id="IPR003163">
    <property type="entry name" value="Tscrpt_reg_HTH_APSES-type"/>
</dbReference>
<dbReference type="GO" id="GO:0030435">
    <property type="term" value="P:sporulation resulting in formation of a cellular spore"/>
    <property type="evidence" value="ECO:0007669"/>
    <property type="project" value="UniProtKB-KW"/>
</dbReference>
<dbReference type="SUPFAM" id="SSF54616">
    <property type="entry name" value="DNA-binding domain of Mlu1-box binding protein MBP1"/>
    <property type="match status" value="1"/>
</dbReference>
<feature type="region of interest" description="Disordered" evidence="5">
    <location>
        <begin position="148"/>
        <end position="221"/>
    </location>
</feature>
<accession>A0AAV9Q8Y1</accession>
<dbReference type="GO" id="GO:0048315">
    <property type="term" value="P:conidium formation"/>
    <property type="evidence" value="ECO:0007669"/>
    <property type="project" value="UniProtKB-KW"/>
</dbReference>
<evidence type="ECO:0000256" key="3">
    <source>
        <dbReference type="ARBA" id="ARBA00023043"/>
    </source>
</evidence>